<accession>A0A9N8DMF9</accession>
<dbReference type="InterPro" id="IPR011012">
    <property type="entry name" value="Longin-like_dom_sf"/>
</dbReference>
<name>A0A9N8DMF9_9STRA</name>
<keyword evidence="3 6" id="KW-0931">ER-Golgi transport</keyword>
<comment type="similarity">
    <text evidence="5">Belongs to the TRAPP small subunits family. BET5 subfamily.</text>
</comment>
<dbReference type="InterPro" id="IPR007233">
    <property type="entry name" value="TRAPPC"/>
</dbReference>
<organism evidence="7 8">
    <name type="scientific">Seminavis robusta</name>
    <dbReference type="NCBI Taxonomy" id="568900"/>
    <lineage>
        <taxon>Eukaryota</taxon>
        <taxon>Sar</taxon>
        <taxon>Stramenopiles</taxon>
        <taxon>Ochrophyta</taxon>
        <taxon>Bacillariophyta</taxon>
        <taxon>Bacillariophyceae</taxon>
        <taxon>Bacillariophycidae</taxon>
        <taxon>Naviculales</taxon>
        <taxon>Naviculaceae</taxon>
        <taxon>Seminavis</taxon>
    </lineage>
</organism>
<dbReference type="PANTHER" id="PTHR23249">
    <property type="entry name" value="TRAFFICKING PROTEIN PARTICLE COMPLEX SUBUNIT"/>
    <property type="match status" value="1"/>
</dbReference>
<dbReference type="GO" id="GO:0006888">
    <property type="term" value="P:endoplasmic reticulum to Golgi vesicle-mediated transport"/>
    <property type="evidence" value="ECO:0007669"/>
    <property type="project" value="UniProtKB-UniRule"/>
</dbReference>
<dbReference type="Proteomes" id="UP001153069">
    <property type="component" value="Unassembled WGS sequence"/>
</dbReference>
<sequence length="152" mass="17252">MGVHSFLVFDRKGKTMFAKRYGKADAESISDEAQLEEQRKLVFGMLFSLREVIASLSPSEETALHTVQTGASTIHNYETNSGMRVAVYMTPNPMAPPSEGDTICKSLEHIYKELWVQCVIRSPLYRPTEGNINATNFEQKLDDYLVAQPWFR</sequence>
<evidence type="ECO:0000313" key="8">
    <source>
        <dbReference type="Proteomes" id="UP001153069"/>
    </source>
</evidence>
<dbReference type="GO" id="GO:0005783">
    <property type="term" value="C:endoplasmic reticulum"/>
    <property type="evidence" value="ECO:0007669"/>
    <property type="project" value="UniProtKB-SubCell"/>
</dbReference>
<comment type="subcellular location">
    <subcellularLocation>
        <location evidence="6">Endoplasmic reticulum</location>
    </subcellularLocation>
    <subcellularLocation>
        <location evidence="6">Golgi apparatus</location>
        <location evidence="6">cis-Golgi network</location>
    </subcellularLocation>
</comment>
<keyword evidence="1 6" id="KW-0813">Transport</keyword>
<evidence type="ECO:0000256" key="1">
    <source>
        <dbReference type="ARBA" id="ARBA00022448"/>
    </source>
</evidence>
<reference evidence="7" key="1">
    <citation type="submission" date="2020-06" db="EMBL/GenBank/DDBJ databases">
        <authorList>
            <consortium name="Plant Systems Biology data submission"/>
        </authorList>
    </citation>
    <scope>NUCLEOTIDE SEQUENCE</scope>
    <source>
        <strain evidence="7">D6</strain>
    </source>
</reference>
<keyword evidence="4 6" id="KW-0333">Golgi apparatus</keyword>
<comment type="subunit">
    <text evidence="6">Part of the multisubunit transport protein particle (TRAPP) complex.</text>
</comment>
<dbReference type="Pfam" id="PF04099">
    <property type="entry name" value="Sybindin"/>
    <property type="match status" value="1"/>
</dbReference>
<keyword evidence="2 6" id="KW-0256">Endoplasmic reticulum</keyword>
<dbReference type="EMBL" id="CAICTM010000159">
    <property type="protein sequence ID" value="CAB9503240.1"/>
    <property type="molecule type" value="Genomic_DNA"/>
</dbReference>
<dbReference type="GO" id="GO:0005794">
    <property type="term" value="C:Golgi apparatus"/>
    <property type="evidence" value="ECO:0007669"/>
    <property type="project" value="UniProtKB-SubCell"/>
</dbReference>
<dbReference type="SMART" id="SM01399">
    <property type="entry name" value="Sybindin"/>
    <property type="match status" value="1"/>
</dbReference>
<evidence type="ECO:0000256" key="6">
    <source>
        <dbReference type="RuleBase" id="RU366065"/>
    </source>
</evidence>
<proteinExistence type="inferred from homology"/>
<dbReference type="Gene3D" id="3.30.450.70">
    <property type="match status" value="1"/>
</dbReference>
<evidence type="ECO:0000256" key="4">
    <source>
        <dbReference type="ARBA" id="ARBA00023034"/>
    </source>
</evidence>
<protein>
    <recommendedName>
        <fullName evidence="6">Trafficking protein particle complex subunit</fullName>
    </recommendedName>
</protein>
<evidence type="ECO:0000256" key="3">
    <source>
        <dbReference type="ARBA" id="ARBA00022892"/>
    </source>
</evidence>
<dbReference type="AlphaFoldDB" id="A0A9N8DMF9"/>
<comment type="caution">
    <text evidence="7">The sequence shown here is derived from an EMBL/GenBank/DDBJ whole genome shotgun (WGS) entry which is preliminary data.</text>
</comment>
<gene>
    <name evidence="7" type="ORF">SEMRO_160_G072070.1</name>
</gene>
<evidence type="ECO:0000256" key="2">
    <source>
        <dbReference type="ARBA" id="ARBA00022824"/>
    </source>
</evidence>
<evidence type="ECO:0000256" key="5">
    <source>
        <dbReference type="ARBA" id="ARBA00038167"/>
    </source>
</evidence>
<evidence type="ECO:0000313" key="7">
    <source>
        <dbReference type="EMBL" id="CAB9503240.1"/>
    </source>
</evidence>
<dbReference type="GO" id="GO:0030008">
    <property type="term" value="C:TRAPP complex"/>
    <property type="evidence" value="ECO:0007669"/>
    <property type="project" value="UniProtKB-UniRule"/>
</dbReference>
<dbReference type="SUPFAM" id="SSF64356">
    <property type="entry name" value="SNARE-like"/>
    <property type="match status" value="1"/>
</dbReference>
<dbReference type="PANTHER" id="PTHR23249:SF16">
    <property type="entry name" value="TRAFFICKING PROTEIN PARTICLE COMPLEX SUBUNIT 1"/>
    <property type="match status" value="1"/>
</dbReference>
<keyword evidence="8" id="KW-1185">Reference proteome</keyword>